<evidence type="ECO:0000313" key="6">
    <source>
        <dbReference type="EMBL" id="BCE44335.1"/>
    </source>
</evidence>
<dbReference type="InterPro" id="IPR025827">
    <property type="entry name" value="Zn_ribbon_recom_dom"/>
</dbReference>
<dbReference type="EMBL" id="AP023091">
    <property type="protein sequence ID" value="BCE18082.1"/>
    <property type="molecule type" value="Genomic_DNA"/>
</dbReference>
<keyword evidence="3" id="KW-0175">Coiled coil</keyword>
<accession>A0A810CKB3</accession>
<dbReference type="PROSITE" id="PS51737">
    <property type="entry name" value="RECOMBINASE_DNA_BIND"/>
    <property type="match status" value="1"/>
</dbReference>
<evidence type="ECO:0000259" key="4">
    <source>
        <dbReference type="PROSITE" id="PS51737"/>
    </source>
</evidence>
<proteinExistence type="predicted"/>
<keyword evidence="1" id="KW-0238">DNA-binding</keyword>
<protein>
    <recommendedName>
        <fullName evidence="4">Recombinase domain-containing protein</fullName>
    </recommendedName>
</protein>
<dbReference type="PANTHER" id="PTHR30461:SF2">
    <property type="entry name" value="SERINE RECOMBINASE PINE-RELATED"/>
    <property type="match status" value="1"/>
</dbReference>
<reference evidence="5" key="1">
    <citation type="submission" date="2020-05" db="EMBL/GenBank/DDBJ databases">
        <title>Complete genome sequence of Bradyrhizobium diazoefficiens XF1 isolated from soybean nodule.</title>
        <authorList>
            <person name="Noda R."/>
            <person name="Kakizaki K."/>
            <person name="Minamisawa K."/>
        </authorList>
    </citation>
    <scope>NUCLEOTIDE SEQUENCE</scope>
    <source>
        <strain evidence="5">XF1</strain>
    </source>
</reference>
<dbReference type="GO" id="GO:0003677">
    <property type="term" value="F:DNA binding"/>
    <property type="evidence" value="ECO:0007669"/>
    <property type="project" value="UniProtKB-KW"/>
</dbReference>
<keyword evidence="2" id="KW-0233">DNA recombination</keyword>
<evidence type="ECO:0000256" key="3">
    <source>
        <dbReference type="SAM" id="Coils"/>
    </source>
</evidence>
<organism evidence="7">
    <name type="scientific">Bradyrhizobium diazoefficiens</name>
    <dbReference type="NCBI Taxonomy" id="1355477"/>
    <lineage>
        <taxon>Bacteria</taxon>
        <taxon>Pseudomonadati</taxon>
        <taxon>Pseudomonadota</taxon>
        <taxon>Alphaproteobacteria</taxon>
        <taxon>Hyphomicrobiales</taxon>
        <taxon>Nitrobacteraceae</taxon>
        <taxon>Bradyrhizobium</taxon>
    </lineage>
</organism>
<dbReference type="EMBL" id="AP023099">
    <property type="protein sequence ID" value="BCE87880.1"/>
    <property type="molecule type" value="Genomic_DNA"/>
</dbReference>
<evidence type="ECO:0000313" key="7">
    <source>
        <dbReference type="EMBL" id="BCE87880.1"/>
    </source>
</evidence>
<dbReference type="AlphaFoldDB" id="A0A810CKB3"/>
<sequence length="450" mass="51362">MSRDDFFEAQTLFQNLIIGGINVAVLATGEVYSHDRLRKQPYDIMYIVAEQIRANQESARKSQLIGDAKARKKKRLSEHGLEGKPYTRQTPAWITWSDEDKRYELIPERAALVKEMFDRMAAGDGLTRIARDLNERAVPTWSRSGKQRTADHWRTSYIRKVLTSTAPIGTFTPHTTAHDDTTRARRDEPMEPVENLFPAAIDADTYWRVNRKLSTKAARGRNARQPPKSIVSGIAFCATCGHAMTRVSKGDYVYLVCSRANMKAEGCRYLAVRYEAVEKALRTNAHRLIKEAPRGKSTADLETQIDRLQANADAAEQMTFDLAELAAHERSPAARGRLRDMEQQLKDLQKQLRELRGQRETLTTASVKDRLKAVQHALAGKVDVPEVNKVLRDAIRRIVIDPEQGHLWIRWHHSEDVQDILCVTRHMSFEDFRETVPPMRALFPERPSVN</sequence>
<gene>
    <name evidence="7" type="ORF">XF10B_06780</name>
    <name evidence="5" type="ORF">XF1B_07630</name>
    <name evidence="6" type="ORF">XF4B_06840</name>
</gene>
<dbReference type="PANTHER" id="PTHR30461">
    <property type="entry name" value="DNA-INVERTASE FROM LAMBDOID PROPHAGE"/>
    <property type="match status" value="1"/>
</dbReference>
<dbReference type="Pfam" id="PF13408">
    <property type="entry name" value="Zn_ribbon_recom"/>
    <property type="match status" value="1"/>
</dbReference>
<feature type="domain" description="Recombinase" evidence="4">
    <location>
        <begin position="93"/>
        <end position="220"/>
    </location>
</feature>
<name>A0A810CKB3_9BRAD</name>
<evidence type="ECO:0000256" key="1">
    <source>
        <dbReference type="ARBA" id="ARBA00023125"/>
    </source>
</evidence>
<evidence type="ECO:0000313" key="5">
    <source>
        <dbReference type="EMBL" id="BCE18082.1"/>
    </source>
</evidence>
<dbReference type="GO" id="GO:0000150">
    <property type="term" value="F:DNA strand exchange activity"/>
    <property type="evidence" value="ECO:0007669"/>
    <property type="project" value="InterPro"/>
</dbReference>
<reference evidence="7" key="2">
    <citation type="submission" date="2020-05" db="EMBL/GenBank/DDBJ databases">
        <title>Complete genome sequence of Bradyrhizobium diazoefficiens XF10 isolated from soybean nodule.</title>
        <authorList>
            <person name="Noda R."/>
            <person name="Kakizaki K."/>
            <person name="Minamisawa K."/>
        </authorList>
    </citation>
    <scope>NUCLEOTIDE SEQUENCE</scope>
    <source>
        <strain evidence="7">XF10</strain>
    </source>
</reference>
<dbReference type="EMBL" id="AP023094">
    <property type="protein sequence ID" value="BCE44335.1"/>
    <property type="molecule type" value="Genomic_DNA"/>
</dbReference>
<dbReference type="InterPro" id="IPR038109">
    <property type="entry name" value="DNA_bind_recomb_sf"/>
</dbReference>
<dbReference type="InterPro" id="IPR011109">
    <property type="entry name" value="DNA_bind_recombinase_dom"/>
</dbReference>
<reference evidence="6" key="3">
    <citation type="submission" date="2020-05" db="EMBL/GenBank/DDBJ databases">
        <title>Complete genome sequence of Bradyrhizobium diazoefficiens XF4 isolated from soybean nodule.</title>
        <authorList>
            <person name="Noda R."/>
            <person name="Kakizaki K."/>
            <person name="Minamisawa K."/>
        </authorList>
    </citation>
    <scope>NUCLEOTIDE SEQUENCE</scope>
    <source>
        <strain evidence="6">XF4</strain>
    </source>
</reference>
<evidence type="ECO:0000256" key="2">
    <source>
        <dbReference type="ARBA" id="ARBA00023172"/>
    </source>
</evidence>
<dbReference type="InterPro" id="IPR050639">
    <property type="entry name" value="SSR_resolvase"/>
</dbReference>
<dbReference type="Gene3D" id="3.90.1750.20">
    <property type="entry name" value="Putative Large Serine Recombinase, Chain B, Domain 2"/>
    <property type="match status" value="1"/>
</dbReference>
<dbReference type="Pfam" id="PF07508">
    <property type="entry name" value="Recombinase"/>
    <property type="match status" value="1"/>
</dbReference>
<feature type="coiled-coil region" evidence="3">
    <location>
        <begin position="298"/>
        <end position="365"/>
    </location>
</feature>